<dbReference type="Proteomes" id="UP000703269">
    <property type="component" value="Unassembled WGS sequence"/>
</dbReference>
<comment type="caution">
    <text evidence="2">The sequence shown here is derived from an EMBL/GenBank/DDBJ whole genome shotgun (WGS) entry which is preliminary data.</text>
</comment>
<dbReference type="AlphaFoldDB" id="A0A9P3G7Z4"/>
<proteinExistence type="predicted"/>
<evidence type="ECO:0000313" key="3">
    <source>
        <dbReference type="Proteomes" id="UP000703269"/>
    </source>
</evidence>
<name>A0A9P3G7Z4_9APHY</name>
<organism evidence="2 3">
    <name type="scientific">Phanerochaete sordida</name>
    <dbReference type="NCBI Taxonomy" id="48140"/>
    <lineage>
        <taxon>Eukaryota</taxon>
        <taxon>Fungi</taxon>
        <taxon>Dikarya</taxon>
        <taxon>Basidiomycota</taxon>
        <taxon>Agaricomycotina</taxon>
        <taxon>Agaricomycetes</taxon>
        <taxon>Polyporales</taxon>
        <taxon>Phanerochaetaceae</taxon>
        <taxon>Phanerochaete</taxon>
    </lineage>
</organism>
<gene>
    <name evidence="2" type="ORF">PsYK624_060970</name>
</gene>
<dbReference type="EMBL" id="BPQB01000014">
    <property type="protein sequence ID" value="GJE89978.1"/>
    <property type="molecule type" value="Genomic_DNA"/>
</dbReference>
<keyword evidence="3" id="KW-1185">Reference proteome</keyword>
<protein>
    <submittedName>
        <fullName evidence="2">Uncharacterized protein</fullName>
    </submittedName>
</protein>
<dbReference type="Gene3D" id="3.40.50.300">
    <property type="entry name" value="P-loop containing nucleotide triphosphate hydrolases"/>
    <property type="match status" value="1"/>
</dbReference>
<evidence type="ECO:0000313" key="2">
    <source>
        <dbReference type="EMBL" id="GJE89978.1"/>
    </source>
</evidence>
<evidence type="ECO:0000256" key="1">
    <source>
        <dbReference type="SAM" id="MobiDB-lite"/>
    </source>
</evidence>
<sequence length="194" mass="21806">MIAIFLSTTYQSGYKLSGIVYLRRISDFRVGGISRRNFSMFRKLCGDETLRNVALVTNMWGEVEPELGAAREAELRTDDLLFAPVLRAGAVMLRHDGTRAGAQAVLARLVDNSPRALRIQRELVDERKNFAETGASRATDRVLAELLGRHAVALSEIREETTQTLTEKHELAEHKERLRNIKGMPESSQKPGMR</sequence>
<dbReference type="InterPro" id="IPR027417">
    <property type="entry name" value="P-loop_NTPase"/>
</dbReference>
<feature type="compositionally biased region" description="Basic and acidic residues" evidence="1">
    <location>
        <begin position="168"/>
        <end position="179"/>
    </location>
</feature>
<accession>A0A9P3G7Z4</accession>
<reference evidence="2 3" key="1">
    <citation type="submission" date="2021-08" db="EMBL/GenBank/DDBJ databases">
        <title>Draft Genome Sequence of Phanerochaete sordida strain YK-624.</title>
        <authorList>
            <person name="Mori T."/>
            <person name="Dohra H."/>
            <person name="Suzuki T."/>
            <person name="Kawagishi H."/>
            <person name="Hirai H."/>
        </authorList>
    </citation>
    <scope>NUCLEOTIDE SEQUENCE [LARGE SCALE GENOMIC DNA]</scope>
    <source>
        <strain evidence="2 3">YK-624</strain>
    </source>
</reference>
<dbReference type="OrthoDB" id="8954335at2759"/>
<feature type="region of interest" description="Disordered" evidence="1">
    <location>
        <begin position="168"/>
        <end position="194"/>
    </location>
</feature>